<feature type="region of interest" description="Disordered" evidence="3">
    <location>
        <begin position="1319"/>
        <end position="1348"/>
    </location>
</feature>
<dbReference type="Pfam" id="PF03881">
    <property type="entry name" value="Fructosamin_kin"/>
    <property type="match status" value="1"/>
</dbReference>
<feature type="transmembrane region" description="Helical" evidence="4">
    <location>
        <begin position="1052"/>
        <end position="1078"/>
    </location>
</feature>
<feature type="transmembrane region" description="Helical" evidence="4">
    <location>
        <begin position="901"/>
        <end position="922"/>
    </location>
</feature>
<reference evidence="5" key="1">
    <citation type="submission" date="2020-04" db="EMBL/GenBank/DDBJ databases">
        <title>Genome Assembly and Annotation of Botryosphaeria dothidea sdau 11-99, a Latent Pathogen of Apple Fruit Ring Rot in China.</title>
        <authorList>
            <person name="Yu C."/>
            <person name="Diao Y."/>
            <person name="Lu Q."/>
            <person name="Zhao J."/>
            <person name="Cui S."/>
            <person name="Peng C."/>
            <person name="He B."/>
            <person name="Liu H."/>
        </authorList>
    </citation>
    <scope>NUCLEOTIDE SEQUENCE [LARGE SCALE GENOMIC DNA]</scope>
    <source>
        <strain evidence="5">Sdau11-99</strain>
    </source>
</reference>
<evidence type="ECO:0000256" key="2">
    <source>
        <dbReference type="ARBA" id="ARBA00048655"/>
    </source>
</evidence>
<dbReference type="EMBL" id="WWBZ02000016">
    <property type="protein sequence ID" value="KAF4310151.1"/>
    <property type="molecule type" value="Genomic_DNA"/>
</dbReference>
<evidence type="ECO:0000313" key="5">
    <source>
        <dbReference type="EMBL" id="KAF4310151.1"/>
    </source>
</evidence>
<dbReference type="EC" id="2.7.1.172" evidence="1"/>
<dbReference type="OrthoDB" id="3057599at2759"/>
<comment type="catalytic activity">
    <reaction evidence="2">
        <text>N(6)-D-ribulosyl-L-lysyl-[protein] + ATP = N(6)-(3-O-phospho-D-ribulosyl)-L-lysyl-[protein] + ADP + H(+)</text>
        <dbReference type="Rhea" id="RHEA:48432"/>
        <dbReference type="Rhea" id="RHEA-COMP:12103"/>
        <dbReference type="Rhea" id="RHEA-COMP:12104"/>
        <dbReference type="ChEBI" id="CHEBI:15378"/>
        <dbReference type="ChEBI" id="CHEBI:30616"/>
        <dbReference type="ChEBI" id="CHEBI:90418"/>
        <dbReference type="ChEBI" id="CHEBI:90420"/>
        <dbReference type="ChEBI" id="CHEBI:456216"/>
        <dbReference type="EC" id="2.7.1.172"/>
    </reaction>
    <physiologicalReaction direction="left-to-right" evidence="2">
        <dbReference type="Rhea" id="RHEA:48433"/>
    </physiologicalReaction>
</comment>
<feature type="region of interest" description="Disordered" evidence="3">
    <location>
        <begin position="604"/>
        <end position="715"/>
    </location>
</feature>
<dbReference type="GO" id="GO:0102193">
    <property type="term" value="F:protein-ribulosamine 3-kinase activity"/>
    <property type="evidence" value="ECO:0007669"/>
    <property type="project" value="UniProtKB-EC"/>
</dbReference>
<dbReference type="PANTHER" id="PTHR37544:SF1">
    <property type="entry name" value="PHOSPHORIBOSYLAMINOIMIDAZOLE-SUCCINOCARBOXAMIDE SYNTHASE"/>
    <property type="match status" value="1"/>
</dbReference>
<evidence type="ECO:0000256" key="1">
    <source>
        <dbReference type="ARBA" id="ARBA00011961"/>
    </source>
</evidence>
<feature type="transmembrane region" description="Helical" evidence="4">
    <location>
        <begin position="859"/>
        <end position="881"/>
    </location>
</feature>
<protein>
    <recommendedName>
        <fullName evidence="1">protein-ribulosamine 3-kinase</fullName>
        <ecNumber evidence="1">2.7.1.172</ecNumber>
    </recommendedName>
</protein>
<dbReference type="InterPro" id="IPR021840">
    <property type="entry name" value="DUF3433"/>
</dbReference>
<keyword evidence="4" id="KW-0812">Transmembrane</keyword>
<keyword evidence="6" id="KW-1185">Reference proteome</keyword>
<dbReference type="InterPro" id="IPR016477">
    <property type="entry name" value="Fructo-/Ketosamine-3-kinase"/>
</dbReference>
<feature type="compositionally biased region" description="Polar residues" evidence="3">
    <location>
        <begin position="607"/>
        <end position="622"/>
    </location>
</feature>
<dbReference type="Gene3D" id="3.90.1200.10">
    <property type="match status" value="1"/>
</dbReference>
<evidence type="ECO:0000313" key="6">
    <source>
        <dbReference type="Proteomes" id="UP000572817"/>
    </source>
</evidence>
<sequence>MKLDDAVAKAIGVDPSATSVSSAGAGGMSSASTSKIVAKLPDGKEKQFFMKTGKGEEAAIMFEGEHASLKAIHDAVPNLCPQSFGFGQFSSSPSTSFLVTDFLHLGSRLARGSTSSESLASKLAKLHTTPAPAPPGYDRPQFGFPATTCCGDTPQDNSYKSSWADFYAENRLRFILRQSEKNNGGDKELRDLVNRTADEVVPRLIGDDHLNNGKGVTPVVVHGDLWSGNASVGRIGSPDAEVEEVVYDSSACYAHSEFELGIMKMFGGFGGSFLREYHQLCPKTEPVEEYEDRVALYELYHHLNHHALFGGGYKSGAVSIMRSLIRKHQRLCETARCSIPGKMAKRSIFVSEIPEPWDRLEGSVGQPMGKWDVRTCSHGTGGEWWKKSEQFLKRTTAGIPSHRLVVFWTGSEAAVMDVRRRAALRSGGASWRADPGPGTRIRLMARALATMAMTASPPPRHVAGEAAGCYVGARSREKQGSAMASLRQRADPVSGRGCRVAAQRQLCHRPATIPASQPRLSRPQIQHSASQQSISASEDYYTVSEISTDSGDDRSQTTIVRHSTPPELYHTPLQSHEQIAHPHHLSTVPELRQSYGANQAVPRSVNFDESSVPQRSMASSSRGPPDPRRKSTMDSESLSTTPGVDDTPYIRFAIDQLTRDEEVRGSRKYPAGGRASNTESYSVQPLIPQEPVGYVPQNPTYETPERNPSRPPPVEPLSVQQRDIFVPYHPQTKSVQFPPLKFLPSILRPLWLGIFTFLCILMITGMIVSAVWSDTYSGLLDYGSLGDSKYFLFQYLPTIFGMIILVWLHQICAALQRVSPFMALAADESQSRSEGVFLDLYPTQFLYPTVQHFRAGQPLIASFFIISWIFLFTIPLLGSAFSVRFYGDLRNGTWRWLAVQGVIWTAVVLYFLLIGGIVLIVVQLRKPTGLKWDPRSIADYTALLERSNVISDYNETEALETPLEFRDRLVSRTDRLGYWNTSRRPNDIFYGIGEPGGGTRRYTVEHGRIREKQDYASEGTDLEAARPGDIRMDIRAEAVRRRYLPWFLTDSYVVAWIIIAAVLYLAFLIVSFVNRAVLDGFRPLVPVAANPAGFSSSNFLYSFLPILLTMFLYLFFQTLDFAFRRLAPFEALSNPGGASAETSILLDYPARLPISVTLTAAANHHWRVTLFSFVSLMNAFTLPVLASGLFFTQYYPSDGELRVAAHPAGYYALCVFLGIYVFTLFMLILGRSNMALPHESRNLAEMISWLYQSRMLTDRAFSRPATKAELVARLMGPVYLDQGFARSLRSLVMPGAGGSKANLRAAAEKQQKEQNEIAASFAAPGSTGSRRDPRGQYFPGQQQESPEELRAAAMEKRRSLLDPGSIMYGFGVHWGRDGREHLGIDRVQRGEGRMMHFD</sequence>
<feature type="transmembrane region" description="Helical" evidence="4">
    <location>
        <begin position="1168"/>
        <end position="1190"/>
    </location>
</feature>
<dbReference type="Proteomes" id="UP000572817">
    <property type="component" value="Unassembled WGS sequence"/>
</dbReference>
<feature type="transmembrane region" description="Helical" evidence="4">
    <location>
        <begin position="750"/>
        <end position="772"/>
    </location>
</feature>
<feature type="transmembrane region" description="Helical" evidence="4">
    <location>
        <begin position="1098"/>
        <end position="1116"/>
    </location>
</feature>
<dbReference type="PANTHER" id="PTHR37544">
    <property type="entry name" value="SPRAY-RELATED"/>
    <property type="match status" value="1"/>
</dbReference>
<gene>
    <name evidence="5" type="ORF">GTA08_BOTSDO02137</name>
</gene>
<feature type="region of interest" description="Disordered" evidence="3">
    <location>
        <begin position="509"/>
        <end position="539"/>
    </location>
</feature>
<keyword evidence="4" id="KW-0472">Membrane</keyword>
<comment type="caution">
    <text evidence="5">The sequence shown here is derived from an EMBL/GenBank/DDBJ whole genome shotgun (WGS) entry which is preliminary data.</text>
</comment>
<dbReference type="InterPro" id="IPR011009">
    <property type="entry name" value="Kinase-like_dom_sf"/>
</dbReference>
<accession>A0A8H4N8W2</accession>
<dbReference type="Pfam" id="PF11915">
    <property type="entry name" value="DUF3433"/>
    <property type="match status" value="2"/>
</dbReference>
<dbReference type="FunFam" id="3.90.1200.10:FF:000018">
    <property type="entry name" value="Fructosamine-3-kinase, putative"/>
    <property type="match status" value="1"/>
</dbReference>
<evidence type="ECO:0000256" key="3">
    <source>
        <dbReference type="SAM" id="MobiDB-lite"/>
    </source>
</evidence>
<feature type="transmembrane region" description="Helical" evidence="4">
    <location>
        <begin position="1210"/>
        <end position="1229"/>
    </location>
</feature>
<feature type="compositionally biased region" description="Low complexity" evidence="3">
    <location>
        <begin position="524"/>
        <end position="537"/>
    </location>
</feature>
<name>A0A8H4N8W2_9PEZI</name>
<dbReference type="SUPFAM" id="SSF56112">
    <property type="entry name" value="Protein kinase-like (PK-like)"/>
    <property type="match status" value="1"/>
</dbReference>
<proteinExistence type="predicted"/>
<keyword evidence="4" id="KW-1133">Transmembrane helix</keyword>
<evidence type="ECO:0000256" key="4">
    <source>
        <dbReference type="SAM" id="Phobius"/>
    </source>
</evidence>
<organism evidence="5 6">
    <name type="scientific">Botryosphaeria dothidea</name>
    <dbReference type="NCBI Taxonomy" id="55169"/>
    <lineage>
        <taxon>Eukaryota</taxon>
        <taxon>Fungi</taxon>
        <taxon>Dikarya</taxon>
        <taxon>Ascomycota</taxon>
        <taxon>Pezizomycotina</taxon>
        <taxon>Dothideomycetes</taxon>
        <taxon>Dothideomycetes incertae sedis</taxon>
        <taxon>Botryosphaeriales</taxon>
        <taxon>Botryosphaeriaceae</taxon>
        <taxon>Botryosphaeria</taxon>
    </lineage>
</organism>